<evidence type="ECO:0000313" key="3">
    <source>
        <dbReference type="Proteomes" id="UP000554286"/>
    </source>
</evidence>
<protein>
    <submittedName>
        <fullName evidence="2">Uncharacterized protein</fullName>
    </submittedName>
</protein>
<sequence length="77" mass="7736">MADIQGMTGSAVQTARTTTARPAVAAIDGRGGGGGGADGPQATRARAAEVPAPQVIRFEGMDLDPNAPRGTYLDILV</sequence>
<gene>
    <name evidence="2" type="ORF">GGD89_001135</name>
</gene>
<dbReference type="RefSeq" id="WP_184043132.1">
    <property type="nucleotide sequence ID" value="NZ_JACIGK010000006.1"/>
</dbReference>
<accession>A0A7W6RCA4</accession>
<evidence type="ECO:0000256" key="1">
    <source>
        <dbReference type="SAM" id="MobiDB-lite"/>
    </source>
</evidence>
<feature type="compositionally biased region" description="Low complexity" evidence="1">
    <location>
        <begin position="11"/>
        <end position="28"/>
    </location>
</feature>
<keyword evidence="3" id="KW-1185">Reference proteome</keyword>
<dbReference type="EMBL" id="JACIGK010000006">
    <property type="protein sequence ID" value="MBB4265516.1"/>
    <property type="molecule type" value="Genomic_DNA"/>
</dbReference>
<comment type="caution">
    <text evidence="2">The sequence shown here is derived from an EMBL/GenBank/DDBJ whole genome shotgun (WGS) entry which is preliminary data.</text>
</comment>
<reference evidence="2 3" key="1">
    <citation type="submission" date="2020-08" db="EMBL/GenBank/DDBJ databases">
        <title>Genome sequencing of Purple Non-Sulfur Bacteria from various extreme environments.</title>
        <authorList>
            <person name="Mayer M."/>
        </authorList>
    </citation>
    <scope>NUCLEOTIDE SEQUENCE [LARGE SCALE GENOMIC DNA]</scope>
    <source>
        <strain evidence="2 3">JA131</strain>
    </source>
</reference>
<evidence type="ECO:0000313" key="2">
    <source>
        <dbReference type="EMBL" id="MBB4265516.1"/>
    </source>
</evidence>
<proteinExistence type="predicted"/>
<feature type="region of interest" description="Disordered" evidence="1">
    <location>
        <begin position="1"/>
        <end position="51"/>
    </location>
</feature>
<dbReference type="Proteomes" id="UP000554286">
    <property type="component" value="Unassembled WGS sequence"/>
</dbReference>
<dbReference type="AlphaFoldDB" id="A0A7W6RCA4"/>
<feature type="compositionally biased region" description="Gly residues" evidence="1">
    <location>
        <begin position="29"/>
        <end position="38"/>
    </location>
</feature>
<organism evidence="2 3">
    <name type="scientific">Roseospira visakhapatnamensis</name>
    <dbReference type="NCBI Taxonomy" id="390880"/>
    <lineage>
        <taxon>Bacteria</taxon>
        <taxon>Pseudomonadati</taxon>
        <taxon>Pseudomonadota</taxon>
        <taxon>Alphaproteobacteria</taxon>
        <taxon>Rhodospirillales</taxon>
        <taxon>Rhodospirillaceae</taxon>
        <taxon>Roseospira</taxon>
    </lineage>
</organism>
<name>A0A7W6RCA4_9PROT</name>